<proteinExistence type="predicted"/>
<evidence type="ECO:0000313" key="1">
    <source>
        <dbReference type="EMBL" id="TWJ10488.1"/>
    </source>
</evidence>
<dbReference type="AlphaFoldDB" id="A0A562UY47"/>
<name>A0A562UY47_9ACTN</name>
<evidence type="ECO:0000313" key="2">
    <source>
        <dbReference type="Proteomes" id="UP000321617"/>
    </source>
</evidence>
<protein>
    <submittedName>
        <fullName evidence="1">Uncharacterized protein</fullName>
    </submittedName>
</protein>
<gene>
    <name evidence="1" type="ORF">LX16_3905</name>
</gene>
<accession>A0A562UY47</accession>
<dbReference type="Proteomes" id="UP000321617">
    <property type="component" value="Unassembled WGS sequence"/>
</dbReference>
<dbReference type="EMBL" id="VLLL01000007">
    <property type="protein sequence ID" value="TWJ10488.1"/>
    <property type="molecule type" value="Genomic_DNA"/>
</dbReference>
<comment type="caution">
    <text evidence="1">The sequence shown here is derived from an EMBL/GenBank/DDBJ whole genome shotgun (WGS) entry which is preliminary data.</text>
</comment>
<keyword evidence="2" id="KW-1185">Reference proteome</keyword>
<sequence length="173" mass="18572">MNTPTMRDTGLLDRLCDWYDRFGHDLAAEVARGGPPGPGYELGYLRIRAAESGRVGYLGPLRHPAAHWTRRALTDAGLPAVTGTGGVDHLVVVGARRWWRLDPATVLPAGTPVTVHSPEGTWWRRGTPSPSVLDSATGYPPLAARRAALGLPPAGPGPVAVRFHVRRRTPPIS</sequence>
<reference evidence="1 2" key="1">
    <citation type="journal article" date="2013" name="Stand. Genomic Sci.">
        <title>Genomic Encyclopedia of Type Strains, Phase I: The one thousand microbial genomes (KMG-I) project.</title>
        <authorList>
            <person name="Kyrpides N.C."/>
            <person name="Woyke T."/>
            <person name="Eisen J.A."/>
            <person name="Garrity G."/>
            <person name="Lilburn T.G."/>
            <person name="Beck B.J."/>
            <person name="Whitman W.B."/>
            <person name="Hugenholtz P."/>
            <person name="Klenk H.P."/>
        </authorList>
    </citation>
    <scope>NUCLEOTIDE SEQUENCE [LARGE SCALE GENOMIC DNA]</scope>
    <source>
        <strain evidence="1 2">DSM 45044</strain>
    </source>
</reference>
<organism evidence="1 2">
    <name type="scientific">Stackebrandtia albiflava</name>
    <dbReference type="NCBI Taxonomy" id="406432"/>
    <lineage>
        <taxon>Bacteria</taxon>
        <taxon>Bacillati</taxon>
        <taxon>Actinomycetota</taxon>
        <taxon>Actinomycetes</taxon>
        <taxon>Glycomycetales</taxon>
        <taxon>Glycomycetaceae</taxon>
        <taxon>Stackebrandtia</taxon>
    </lineage>
</organism>